<protein>
    <submittedName>
        <fullName evidence="2">Uncharacterized protein</fullName>
    </submittedName>
</protein>
<dbReference type="EMBL" id="JAQQWL010000005">
    <property type="protein sequence ID" value="KAK8074369.1"/>
    <property type="molecule type" value="Genomic_DNA"/>
</dbReference>
<comment type="caution">
    <text evidence="2">The sequence shown here is derived from an EMBL/GenBank/DDBJ whole genome shotgun (WGS) entry which is preliminary data.</text>
</comment>
<name>A0ABR1VSZ1_9PEZI</name>
<evidence type="ECO:0000313" key="3">
    <source>
        <dbReference type="Proteomes" id="UP001480595"/>
    </source>
</evidence>
<organism evidence="2 3">
    <name type="scientific">Apiospora phragmitis</name>
    <dbReference type="NCBI Taxonomy" id="2905665"/>
    <lineage>
        <taxon>Eukaryota</taxon>
        <taxon>Fungi</taxon>
        <taxon>Dikarya</taxon>
        <taxon>Ascomycota</taxon>
        <taxon>Pezizomycotina</taxon>
        <taxon>Sordariomycetes</taxon>
        <taxon>Xylariomycetidae</taxon>
        <taxon>Amphisphaeriales</taxon>
        <taxon>Apiosporaceae</taxon>
        <taxon>Apiospora</taxon>
    </lineage>
</organism>
<feature type="transmembrane region" description="Helical" evidence="1">
    <location>
        <begin position="44"/>
        <end position="67"/>
    </location>
</feature>
<keyword evidence="3" id="KW-1185">Reference proteome</keyword>
<proteinExistence type="predicted"/>
<keyword evidence="1" id="KW-0472">Membrane</keyword>
<reference evidence="2 3" key="1">
    <citation type="submission" date="2023-01" db="EMBL/GenBank/DDBJ databases">
        <title>Analysis of 21 Apiospora genomes using comparative genomics revels a genus with tremendous synthesis potential of carbohydrate active enzymes and secondary metabolites.</title>
        <authorList>
            <person name="Sorensen T."/>
        </authorList>
    </citation>
    <scope>NUCLEOTIDE SEQUENCE [LARGE SCALE GENOMIC DNA]</scope>
    <source>
        <strain evidence="2 3">CBS 135458</strain>
    </source>
</reference>
<dbReference type="Proteomes" id="UP001480595">
    <property type="component" value="Unassembled WGS sequence"/>
</dbReference>
<dbReference type="RefSeq" id="XP_066718844.1">
    <property type="nucleotide sequence ID" value="XM_066856677.1"/>
</dbReference>
<evidence type="ECO:0000313" key="2">
    <source>
        <dbReference type="EMBL" id="KAK8074369.1"/>
    </source>
</evidence>
<sequence>MSYYGHITEPGDGESRSKKSTTIRAVKNVWYKRALAHVRHYKRFYITFSVILAVAIAVTAVVPPLVLRQHGQSSSSNAPGSTTLLPIEATSILTASTSQSTIAGAATHTIATPAATTAPMTSSTTKQAPTPSVTCAAGGFTANASFVGVYDAAVTPTQFSIVGAHSAGDCCRRCFFGLRQPRRCNGWGWINSMCSIVYDYPGVGADDTCPKGHPLVQISSGDGGADDFAGRGPCALADS</sequence>
<accession>A0ABR1VSZ1</accession>
<dbReference type="GeneID" id="92089740"/>
<keyword evidence="1" id="KW-0812">Transmembrane</keyword>
<gene>
    <name evidence="2" type="ORF">PG994_005268</name>
</gene>
<keyword evidence="1" id="KW-1133">Transmembrane helix</keyword>
<evidence type="ECO:0000256" key="1">
    <source>
        <dbReference type="SAM" id="Phobius"/>
    </source>
</evidence>